<dbReference type="EMBL" id="MT774389">
    <property type="protein sequence ID" value="QOR59367.1"/>
    <property type="molecule type" value="Genomic_DNA"/>
</dbReference>
<dbReference type="GO" id="GO:0004844">
    <property type="term" value="F:uracil DNA N-glycosylase activity"/>
    <property type="evidence" value="ECO:0007669"/>
    <property type="project" value="InterPro"/>
</dbReference>
<evidence type="ECO:0000256" key="2">
    <source>
        <dbReference type="ARBA" id="ARBA00022801"/>
    </source>
</evidence>
<dbReference type="InterPro" id="IPR002043">
    <property type="entry name" value="UDG_fam1"/>
</dbReference>
<keyword evidence="6" id="KW-1185">Reference proteome</keyword>
<dbReference type="GeneID" id="65129929"/>
<keyword evidence="2" id="KW-0378">Hydrolase</keyword>
<proteinExistence type="predicted"/>
<dbReference type="CDD" id="cd19371">
    <property type="entry name" value="UDG-F1-like"/>
    <property type="match status" value="1"/>
</dbReference>
<dbReference type="InterPro" id="IPR005122">
    <property type="entry name" value="Uracil-DNA_glycosylase-like"/>
</dbReference>
<dbReference type="KEGG" id="vg:65129929"/>
<dbReference type="PANTHER" id="PTHR11264:SF8">
    <property type="entry name" value="URACIL-DNA GLYCOSYLASE-LIKE DOMAIN-CONTAINING PROTEIN"/>
    <property type="match status" value="1"/>
</dbReference>
<dbReference type="RefSeq" id="YP_010111525.1">
    <property type="nucleotide sequence ID" value="NC_055882.1"/>
</dbReference>
<evidence type="ECO:0000256" key="1">
    <source>
        <dbReference type="ARBA" id="ARBA00022763"/>
    </source>
</evidence>
<sequence length="225" mass="26357">MTIDEYFGDWMKVLDRNETMKIMGWLRIVNKETLCPNIKDVFKAFKLCPYNKCRVIFVSQDPYPQKGVAQGVLFGNLSDTPENKLSPSLQIIKESVINFEIPHNLITFDPSLESWAKQGILMINSALTTEVGKIGVHMMKWRPFMIAFLKQMSMINPGIIYVLFGSQAQVLEPYINKNNYVLKIEHPAYFARTNKKMPYHIWKDINKILYDLYGEKIEWFKEEKF</sequence>
<evidence type="ECO:0000259" key="4">
    <source>
        <dbReference type="Pfam" id="PF03167"/>
    </source>
</evidence>
<evidence type="ECO:0000313" key="6">
    <source>
        <dbReference type="Proteomes" id="UP000593686"/>
    </source>
</evidence>
<dbReference type="Gene3D" id="3.40.470.10">
    <property type="entry name" value="Uracil-DNA glycosylase-like domain"/>
    <property type="match status" value="1"/>
</dbReference>
<keyword evidence="3" id="KW-0234">DNA repair</keyword>
<accession>A0A7M1RY80</accession>
<dbReference type="SUPFAM" id="SSF52141">
    <property type="entry name" value="Uracil-DNA glycosylase-like"/>
    <property type="match status" value="1"/>
</dbReference>
<feature type="domain" description="Uracil-DNA glycosylase-like" evidence="4">
    <location>
        <begin position="46"/>
        <end position="201"/>
    </location>
</feature>
<reference evidence="5 6" key="1">
    <citation type="submission" date="2020-07" db="EMBL/GenBank/DDBJ databases">
        <title>Taxonomic proposal: Crassvirales, a new order of highly abundant and diverse bacterial viruses.</title>
        <authorList>
            <person name="Shkoporov A.N."/>
            <person name="Stockdale S.R."/>
            <person name="Guerin E."/>
            <person name="Ross R.P."/>
            <person name="Hill C."/>
        </authorList>
    </citation>
    <scope>NUCLEOTIDE SEQUENCE [LARGE SCALE GENOMIC DNA]</scope>
</reference>
<organism evidence="5 6">
    <name type="scientific">uncultured phage cr116_1</name>
    <dbReference type="NCBI Taxonomy" id="2772073"/>
    <lineage>
        <taxon>Viruses</taxon>
        <taxon>Duplodnaviria</taxon>
        <taxon>Heunggongvirae</taxon>
        <taxon>Uroviricota</taxon>
        <taxon>Caudoviricetes</taxon>
        <taxon>Crassvirales</taxon>
        <taxon>Steigviridae</taxon>
        <taxon>Asinivirinae</taxon>
        <taxon>Pamirivirus</taxon>
        <taxon>Pamirivirus faecium</taxon>
    </lineage>
</organism>
<dbReference type="Pfam" id="PF03167">
    <property type="entry name" value="UDG"/>
    <property type="match status" value="1"/>
</dbReference>
<keyword evidence="1" id="KW-0227">DNA damage</keyword>
<protein>
    <submittedName>
        <fullName evidence="5">Uracil-DNA glycosylase</fullName>
    </submittedName>
</protein>
<dbReference type="GO" id="GO:0097510">
    <property type="term" value="P:base-excision repair, AP site formation via deaminated base removal"/>
    <property type="evidence" value="ECO:0007669"/>
    <property type="project" value="TreeGrafter"/>
</dbReference>
<dbReference type="InterPro" id="IPR036895">
    <property type="entry name" value="Uracil-DNA_glycosylase-like_sf"/>
</dbReference>
<name>A0A7M1RY80_9CAUD</name>
<evidence type="ECO:0000313" key="5">
    <source>
        <dbReference type="EMBL" id="QOR59367.1"/>
    </source>
</evidence>
<dbReference type="PANTHER" id="PTHR11264">
    <property type="entry name" value="URACIL-DNA GLYCOSYLASE"/>
    <property type="match status" value="1"/>
</dbReference>
<dbReference type="Proteomes" id="UP000593686">
    <property type="component" value="Genome"/>
</dbReference>
<evidence type="ECO:0000256" key="3">
    <source>
        <dbReference type="ARBA" id="ARBA00023204"/>
    </source>
</evidence>